<evidence type="ECO:0000256" key="1">
    <source>
        <dbReference type="ARBA" id="ARBA00004123"/>
    </source>
</evidence>
<feature type="region of interest" description="Disordered" evidence="6">
    <location>
        <begin position="1164"/>
        <end position="1204"/>
    </location>
</feature>
<reference evidence="9" key="2">
    <citation type="submission" date="2025-09" db="UniProtKB">
        <authorList>
            <consortium name="Ensembl"/>
        </authorList>
    </citation>
    <scope>IDENTIFICATION</scope>
</reference>
<feature type="domain" description="GTF3C1 extended winged-helix" evidence="8">
    <location>
        <begin position="582"/>
        <end position="690"/>
    </location>
</feature>
<accession>A0A8C5X633</accession>
<protein>
    <recommendedName>
        <fullName evidence="11">General transcription factor IIIC subunit 1</fullName>
    </recommendedName>
</protein>
<evidence type="ECO:0000256" key="5">
    <source>
        <dbReference type="ARBA" id="ARBA00023242"/>
    </source>
</evidence>
<organism evidence="9 10">
    <name type="scientific">Malurus cyaneus samueli</name>
    <dbReference type="NCBI Taxonomy" id="2593467"/>
    <lineage>
        <taxon>Eukaryota</taxon>
        <taxon>Metazoa</taxon>
        <taxon>Chordata</taxon>
        <taxon>Craniata</taxon>
        <taxon>Vertebrata</taxon>
        <taxon>Euteleostomi</taxon>
        <taxon>Archelosauria</taxon>
        <taxon>Archosauria</taxon>
        <taxon>Dinosauria</taxon>
        <taxon>Saurischia</taxon>
        <taxon>Theropoda</taxon>
        <taxon>Coelurosauria</taxon>
        <taxon>Aves</taxon>
        <taxon>Neognathae</taxon>
        <taxon>Neoaves</taxon>
        <taxon>Telluraves</taxon>
        <taxon>Australaves</taxon>
        <taxon>Passeriformes</taxon>
        <taxon>Meliphagoidea</taxon>
        <taxon>Maluridae</taxon>
        <taxon>Malurus</taxon>
    </lineage>
</organism>
<dbReference type="GO" id="GO:0042791">
    <property type="term" value="P:5S class rRNA transcription by RNA polymerase III"/>
    <property type="evidence" value="ECO:0007669"/>
    <property type="project" value="TreeGrafter"/>
</dbReference>
<dbReference type="Ensembl" id="ENSMCST00000013936.1">
    <property type="protein sequence ID" value="ENSMCSP00000013578.1"/>
    <property type="gene ID" value="ENSMCSG00000009519.1"/>
</dbReference>
<evidence type="ECO:0000256" key="2">
    <source>
        <dbReference type="ARBA" id="ARBA00022553"/>
    </source>
</evidence>
<sequence>MEALWVLLDEVRLAARSPPFPLPLEPDTQQLLWAALSAQPDVRFYLLPRPRPPLRLHDRYEEIDLETGILETKRDPVSSDDIYPIHMILDNKDGIQGSCQYFKERVDITNKIRTKDLQPCYTYKEAVEKWGEKMVIVASQEQRYRALIGWEGDPDLKLPDFSYCILERLGRARWQGELQRDLHTGAFKVDAGKLHYHRRVLDRNGLITMQSHVIRLPSGAQQHSILLLLTRFHVDRRSKYDILMEKLSSMLSTRSNQMETLGNLREELGLCEKTFKRLYQYMMNAGLAKVVSVPLQHINPNGGPYKTKKGTDVMVRCLKLLKEFRKKMEDYHDDDEEIITKVVQPVDIVCERDMLTQAYQLIESRGTKGISQAEIRMAMNVGKLEARMLCRLLDRYKVVKGFMEDEGRQRTTKYISYIFAEESDLNRQFEREKARSEQLATVTLALVPEDSPAVEDVSPGDDEPVASESDNEEEGKGRKKRGKGHKTNSGSSLKSISKPTAVKSQRKKQPSPQILEDPEELPDNISGESSTSGTQKQESSVSNCAHPTDEDGGVAVVEEVRLEDPKVQSQKRSKAAAVERPHETYRLLKRRNLIVEAVRNLRLIESLFTLQKMVMDQEKQEGVSTKCCKKSIVRLVQRLAREGLLRLYRTTVIQDGISKKVEFVVHPSVSPSDPLVKSAIEQVRFRISNSSTANRIKVPQTPTSQDHGDEENQGQEAVSDPGKTQESSCKADNSQAGKTDEKMGVTQLKNYHPVTVPGLGRSLGFLPKMPRLRMVHMFLWYLIYGHPLNEARQKGGSDGEKKQGLDENAAIIEAQPDGTLEIVTSVVNPETSAQETEIDLSNQTVYVDDTSWMRYIPPLPVHRELGFGWALVSDILLCLPLSVFVQIIQVSYKVEGLEELLNDPLKKHTLIRFLPRPIRQQLLYKRRYIFSVVENLQRLCYMGLLQFGPTEKFQDKDQVFVYMKRNAVIVDTTICDLHYNLAQSSRPFERRWYVLNTLQDVENFWFDLQCVCLNTPLGVVRCPRTKKSNLPGEETALDVEKEQESAVNKHNLERKCAMLEYTTGSREVVDDGSIPGDGLGAAGLDSSFYGHLKRNWIWTSYIINKTRKENTGSENGLTMRLQTFLTKHPLPLSTAGNKINILGEAKIGSESLNQKEECIEISKEPTQDRTKRVRGGKSQKRKRLKKDVGKKTKKKKKGKKQEKAAFFAMPKPAGSCFGIEGVGQGSFLVVPR</sequence>
<feature type="region of interest" description="Disordered" evidence="6">
    <location>
        <begin position="691"/>
        <end position="740"/>
    </location>
</feature>
<proteinExistence type="predicted"/>
<dbReference type="AlphaFoldDB" id="A0A8C5X633"/>
<keyword evidence="4" id="KW-0804">Transcription</keyword>
<comment type="subcellular location">
    <subcellularLocation>
        <location evidence="1">Nucleus</location>
    </subcellularLocation>
</comment>
<feature type="compositionally biased region" description="Acidic residues" evidence="6">
    <location>
        <begin position="458"/>
        <end position="473"/>
    </location>
</feature>
<evidence type="ECO:0000256" key="3">
    <source>
        <dbReference type="ARBA" id="ARBA00023125"/>
    </source>
</evidence>
<feature type="compositionally biased region" description="Basic residues" evidence="6">
    <location>
        <begin position="477"/>
        <end position="486"/>
    </location>
</feature>
<feature type="compositionally biased region" description="Basic residues" evidence="6">
    <location>
        <begin position="1171"/>
        <end position="1185"/>
    </location>
</feature>
<dbReference type="InterPro" id="IPR007309">
    <property type="entry name" value="TFIIIC_Bblock-bd"/>
</dbReference>
<dbReference type="PANTHER" id="PTHR15180:SF1">
    <property type="entry name" value="GENERAL TRANSCRIPTION FACTOR 3C POLYPEPTIDE 1"/>
    <property type="match status" value="1"/>
</dbReference>
<feature type="compositionally biased region" description="Polar residues" evidence="6">
    <location>
        <begin position="722"/>
        <end position="737"/>
    </location>
</feature>
<feature type="compositionally biased region" description="Polar residues" evidence="6">
    <location>
        <begin position="691"/>
        <end position="705"/>
    </location>
</feature>
<feature type="compositionally biased region" description="Polar residues" evidence="6">
    <location>
        <begin position="487"/>
        <end position="498"/>
    </location>
</feature>
<name>A0A8C5X633_9PASS</name>
<feature type="compositionally biased region" description="Polar residues" evidence="6">
    <location>
        <begin position="526"/>
        <end position="545"/>
    </location>
</feature>
<dbReference type="CDD" id="cd16169">
    <property type="entry name" value="Tau138_eWH"/>
    <property type="match status" value="1"/>
</dbReference>
<evidence type="ECO:0008006" key="11">
    <source>
        <dbReference type="Google" id="ProtNLM"/>
    </source>
</evidence>
<feature type="compositionally biased region" description="Basic residues" evidence="6">
    <location>
        <begin position="1191"/>
        <end position="1200"/>
    </location>
</feature>
<keyword evidence="5" id="KW-0539">Nucleus</keyword>
<dbReference type="Pfam" id="PF24101">
    <property type="entry name" value="WHD_GTF3C1"/>
    <property type="match status" value="1"/>
</dbReference>
<feature type="domain" description="B-block binding subunit of TFIIIC" evidence="7">
    <location>
        <begin position="159"/>
        <end position="234"/>
    </location>
</feature>
<dbReference type="GO" id="GO:0006384">
    <property type="term" value="P:transcription initiation at RNA polymerase III promoter"/>
    <property type="evidence" value="ECO:0007669"/>
    <property type="project" value="InterPro"/>
</dbReference>
<evidence type="ECO:0000256" key="6">
    <source>
        <dbReference type="SAM" id="MobiDB-lite"/>
    </source>
</evidence>
<evidence type="ECO:0000259" key="8">
    <source>
        <dbReference type="Pfam" id="PF24101"/>
    </source>
</evidence>
<dbReference type="InterPro" id="IPR056467">
    <property type="entry name" value="eWH_GTF3C1"/>
</dbReference>
<evidence type="ECO:0000313" key="10">
    <source>
        <dbReference type="Proteomes" id="UP000694560"/>
    </source>
</evidence>
<dbReference type="PANTHER" id="PTHR15180">
    <property type="entry name" value="GENERAL TRANSCRIPTION FACTOR 3C POLYPEPTIDE 1"/>
    <property type="match status" value="1"/>
</dbReference>
<reference evidence="9" key="1">
    <citation type="submission" date="2025-08" db="UniProtKB">
        <authorList>
            <consortium name="Ensembl"/>
        </authorList>
    </citation>
    <scope>IDENTIFICATION</scope>
</reference>
<dbReference type="GO" id="GO:0003677">
    <property type="term" value="F:DNA binding"/>
    <property type="evidence" value="ECO:0007669"/>
    <property type="project" value="UniProtKB-KW"/>
</dbReference>
<keyword evidence="10" id="KW-1185">Reference proteome</keyword>
<evidence type="ECO:0000259" key="7">
    <source>
        <dbReference type="Pfam" id="PF04182"/>
    </source>
</evidence>
<keyword evidence="2" id="KW-0597">Phosphoprotein</keyword>
<dbReference type="OrthoDB" id="68020at2759"/>
<evidence type="ECO:0000256" key="4">
    <source>
        <dbReference type="ARBA" id="ARBA00023163"/>
    </source>
</evidence>
<feature type="region of interest" description="Disordered" evidence="6">
    <location>
        <begin position="444"/>
        <end position="551"/>
    </location>
</feature>
<dbReference type="Proteomes" id="UP000694560">
    <property type="component" value="Unplaced"/>
</dbReference>
<dbReference type="GO" id="GO:0000127">
    <property type="term" value="C:transcription factor TFIIIC complex"/>
    <property type="evidence" value="ECO:0007669"/>
    <property type="project" value="InterPro"/>
</dbReference>
<evidence type="ECO:0000313" key="9">
    <source>
        <dbReference type="Ensembl" id="ENSMCSP00000013578.1"/>
    </source>
</evidence>
<dbReference type="GO" id="GO:0005634">
    <property type="term" value="C:nucleus"/>
    <property type="evidence" value="ECO:0007669"/>
    <property type="project" value="UniProtKB-SubCell"/>
</dbReference>
<dbReference type="InterPro" id="IPR035625">
    <property type="entry name" value="Tfc3-like_eWH"/>
</dbReference>
<dbReference type="Pfam" id="PF04182">
    <property type="entry name" value="B-block_TFIIIC"/>
    <property type="match status" value="1"/>
</dbReference>
<keyword evidence="3" id="KW-0238">DNA-binding</keyword>
<dbReference type="InterPro" id="IPR044210">
    <property type="entry name" value="Tfc3-like"/>
</dbReference>